<dbReference type="InterPro" id="IPR003660">
    <property type="entry name" value="HAMP_dom"/>
</dbReference>
<feature type="region of interest" description="Disordered" evidence="12">
    <location>
        <begin position="441"/>
        <end position="468"/>
    </location>
</feature>
<evidence type="ECO:0000259" key="15">
    <source>
        <dbReference type="PROSITE" id="PS50112"/>
    </source>
</evidence>
<keyword evidence="8 13" id="KW-0472">Membrane</keyword>
<keyword evidence="9 11" id="KW-0807">Transducer</keyword>
<dbReference type="Gene3D" id="3.30.450.20">
    <property type="entry name" value="PAS domain"/>
    <property type="match status" value="1"/>
</dbReference>
<accession>A0ABW2F168</accession>
<feature type="domain" description="HAMP" evidence="16">
    <location>
        <begin position="371"/>
        <end position="423"/>
    </location>
</feature>
<dbReference type="SMART" id="SM00283">
    <property type="entry name" value="MA"/>
    <property type="match status" value="1"/>
</dbReference>
<dbReference type="Pfam" id="PF00672">
    <property type="entry name" value="HAMP"/>
    <property type="match status" value="1"/>
</dbReference>
<dbReference type="SMART" id="SM00091">
    <property type="entry name" value="PAS"/>
    <property type="match status" value="1"/>
</dbReference>
<dbReference type="SUPFAM" id="SSF58104">
    <property type="entry name" value="Methyl-accepting chemotaxis protein (MCP) signaling domain"/>
    <property type="match status" value="1"/>
</dbReference>
<evidence type="ECO:0000256" key="11">
    <source>
        <dbReference type="PROSITE-ProRule" id="PRU00284"/>
    </source>
</evidence>
<protein>
    <submittedName>
        <fullName evidence="17">Methyl-accepting chemotaxis protein</fullName>
    </submittedName>
</protein>
<keyword evidence="5" id="KW-0997">Cell inner membrane</keyword>
<feature type="region of interest" description="Disordered" evidence="12">
    <location>
        <begin position="690"/>
        <end position="735"/>
    </location>
</feature>
<name>A0ABW2F168_9GAMM</name>
<sequence length="735" mass="79263">MRNNQPVTRREYELDEHTFLISRTDLKGRITYANPAFIEVSGFTAEELIGAPHNLVRHPEMPEAAFANLWETLAEGETWVGVVKNRRKCGDFYWVHASVTPIIENGETVGYASVRVKPSREEVAQAEAAYRELREGRGKHLTLHRGRLRRRGVLAKLKRVNLGSMRARITGMVAISMVLLLGSGLLGLYGLQASGERLQTLNRDGLQDVARLQQIDRLITAGYESLLTTNQMELVQNADRLVEELGGVAERLEGIWGEFRAREANHNARADAFDEGLSAYVTDGILEMVQVLSSEDAFEIFTGAQQRRDNLRSSGRELSAQVNGLIDDKQAAALAMAEEAEAGKGQMMVAQLAMLIAGLVLLVGLGTLVVRSMARALKDSTAFTLQMAAGNLGASMPSRRRDEIGRLMSALDIMRKSLGSIVGDVNRGVSVVTPAARDIAQGNEDLSSRTEQQAASLQQTASSMEEMTTTVQQNADNARQASGLAVDNATQVGQAGELMGQVVETMGRITEQSRKMTEIIDVIDSIAFQTNILALNASVEAARAGEQGRGFAVVAGEVRNLASRSANAAGEIRQLIDGSAKEISSGAGLVQRAEGAIEEVVAAATRVNDIMGEISSASEEQSSGINQINQAISQMDDVTQQNASLVQQSAAAASSLEHQALQLANAVAAFRLAGSGVEEIQAAKAALAREQRRGEQGERRLARVEPRAEQDDDGGARHPALASRRDAATEEWEAF</sequence>
<evidence type="ECO:0000256" key="13">
    <source>
        <dbReference type="SAM" id="Phobius"/>
    </source>
</evidence>
<evidence type="ECO:0000256" key="3">
    <source>
        <dbReference type="ARBA" id="ARBA00022481"/>
    </source>
</evidence>
<keyword evidence="18" id="KW-1185">Reference proteome</keyword>
<dbReference type="NCBIfam" id="TIGR00229">
    <property type="entry name" value="sensory_box"/>
    <property type="match status" value="1"/>
</dbReference>
<evidence type="ECO:0000256" key="12">
    <source>
        <dbReference type="SAM" id="MobiDB-lite"/>
    </source>
</evidence>
<organism evidence="17 18">
    <name type="scientific">Halomonas salifodinae</name>
    <dbReference type="NCBI Taxonomy" id="438745"/>
    <lineage>
        <taxon>Bacteria</taxon>
        <taxon>Pseudomonadati</taxon>
        <taxon>Pseudomonadota</taxon>
        <taxon>Gammaproteobacteria</taxon>
        <taxon>Oceanospirillales</taxon>
        <taxon>Halomonadaceae</taxon>
        <taxon>Halomonas</taxon>
    </lineage>
</organism>
<feature type="domain" description="Methyl-accepting transducer" evidence="14">
    <location>
        <begin position="428"/>
        <end position="657"/>
    </location>
</feature>
<keyword evidence="3" id="KW-0488">Methylation</keyword>
<dbReference type="PROSITE" id="PS50112">
    <property type="entry name" value="PAS"/>
    <property type="match status" value="1"/>
</dbReference>
<comment type="caution">
    <text evidence="17">The sequence shown here is derived from an EMBL/GenBank/DDBJ whole genome shotgun (WGS) entry which is preliminary data.</text>
</comment>
<dbReference type="InterPro" id="IPR000014">
    <property type="entry name" value="PAS"/>
</dbReference>
<dbReference type="InterPro" id="IPR004089">
    <property type="entry name" value="MCPsignal_dom"/>
</dbReference>
<dbReference type="CDD" id="cd11386">
    <property type="entry name" value="MCP_signal"/>
    <property type="match status" value="1"/>
</dbReference>
<dbReference type="InterPro" id="IPR003122">
    <property type="entry name" value="Tar_rcpt_lig-bd"/>
</dbReference>
<dbReference type="InterPro" id="IPR035965">
    <property type="entry name" value="PAS-like_dom_sf"/>
</dbReference>
<feature type="compositionally biased region" description="Basic and acidic residues" evidence="12">
    <location>
        <begin position="690"/>
        <end position="709"/>
    </location>
</feature>
<keyword evidence="7 13" id="KW-1133">Transmembrane helix</keyword>
<dbReference type="InterPro" id="IPR051310">
    <property type="entry name" value="MCP_chemotaxis"/>
</dbReference>
<dbReference type="Proteomes" id="UP001596411">
    <property type="component" value="Unassembled WGS sequence"/>
</dbReference>
<keyword evidence="4" id="KW-0145">Chemotaxis</keyword>
<evidence type="ECO:0000256" key="7">
    <source>
        <dbReference type="ARBA" id="ARBA00022989"/>
    </source>
</evidence>
<feature type="transmembrane region" description="Helical" evidence="13">
    <location>
        <begin position="169"/>
        <end position="191"/>
    </location>
</feature>
<dbReference type="Pfam" id="PF00015">
    <property type="entry name" value="MCPsignal"/>
    <property type="match status" value="1"/>
</dbReference>
<dbReference type="CDD" id="cd00130">
    <property type="entry name" value="PAS"/>
    <property type="match status" value="1"/>
</dbReference>
<keyword evidence="6 13" id="KW-0812">Transmembrane</keyword>
<evidence type="ECO:0000256" key="5">
    <source>
        <dbReference type="ARBA" id="ARBA00022519"/>
    </source>
</evidence>
<dbReference type="PRINTS" id="PR00260">
    <property type="entry name" value="CHEMTRNSDUCR"/>
</dbReference>
<dbReference type="SUPFAM" id="SSF55785">
    <property type="entry name" value="PYP-like sensor domain (PAS domain)"/>
    <property type="match status" value="1"/>
</dbReference>
<evidence type="ECO:0000256" key="1">
    <source>
        <dbReference type="ARBA" id="ARBA00004429"/>
    </source>
</evidence>
<evidence type="ECO:0000256" key="9">
    <source>
        <dbReference type="ARBA" id="ARBA00023224"/>
    </source>
</evidence>
<dbReference type="Pfam" id="PF02203">
    <property type="entry name" value="TarH"/>
    <property type="match status" value="1"/>
</dbReference>
<feature type="compositionally biased region" description="Low complexity" evidence="12">
    <location>
        <begin position="452"/>
        <end position="463"/>
    </location>
</feature>
<dbReference type="InterPro" id="IPR004090">
    <property type="entry name" value="Chemotax_Me-accpt_rcpt"/>
</dbReference>
<dbReference type="Gene3D" id="1.10.287.950">
    <property type="entry name" value="Methyl-accepting chemotaxis protein"/>
    <property type="match status" value="1"/>
</dbReference>
<dbReference type="PANTHER" id="PTHR43531">
    <property type="entry name" value="PROTEIN ICFG"/>
    <property type="match status" value="1"/>
</dbReference>
<evidence type="ECO:0000256" key="6">
    <source>
        <dbReference type="ARBA" id="ARBA00022692"/>
    </source>
</evidence>
<feature type="transmembrane region" description="Helical" evidence="13">
    <location>
        <begin position="348"/>
        <end position="370"/>
    </location>
</feature>
<evidence type="ECO:0000259" key="16">
    <source>
        <dbReference type="PROSITE" id="PS50885"/>
    </source>
</evidence>
<dbReference type="EMBL" id="JBHSZP010000028">
    <property type="protein sequence ID" value="MFC7090753.1"/>
    <property type="molecule type" value="Genomic_DNA"/>
</dbReference>
<dbReference type="CDD" id="cd06225">
    <property type="entry name" value="HAMP"/>
    <property type="match status" value="1"/>
</dbReference>
<evidence type="ECO:0000313" key="18">
    <source>
        <dbReference type="Proteomes" id="UP001596411"/>
    </source>
</evidence>
<dbReference type="InterPro" id="IPR013655">
    <property type="entry name" value="PAS_fold_3"/>
</dbReference>
<evidence type="ECO:0000259" key="14">
    <source>
        <dbReference type="PROSITE" id="PS50111"/>
    </source>
</evidence>
<proteinExistence type="inferred from homology"/>
<dbReference type="PROSITE" id="PS50885">
    <property type="entry name" value="HAMP"/>
    <property type="match status" value="1"/>
</dbReference>
<dbReference type="SMART" id="SM00304">
    <property type="entry name" value="HAMP"/>
    <property type="match status" value="1"/>
</dbReference>
<dbReference type="PANTHER" id="PTHR43531:SF14">
    <property type="entry name" value="METHYL-ACCEPTING CHEMOTAXIS PROTEIN I-RELATED"/>
    <property type="match status" value="1"/>
</dbReference>
<comment type="similarity">
    <text evidence="10">Belongs to the methyl-accepting chemotaxis (MCP) protein family.</text>
</comment>
<dbReference type="PROSITE" id="PS50111">
    <property type="entry name" value="CHEMOTAXIS_TRANSDUC_2"/>
    <property type="match status" value="1"/>
</dbReference>
<evidence type="ECO:0000256" key="4">
    <source>
        <dbReference type="ARBA" id="ARBA00022500"/>
    </source>
</evidence>
<comment type="subcellular location">
    <subcellularLocation>
        <location evidence="1">Cell inner membrane</location>
        <topology evidence="1">Multi-pass membrane protein</topology>
    </subcellularLocation>
</comment>
<evidence type="ECO:0000256" key="8">
    <source>
        <dbReference type="ARBA" id="ARBA00023136"/>
    </source>
</evidence>
<dbReference type="RefSeq" id="WP_346063359.1">
    <property type="nucleotide sequence ID" value="NZ_BAAADR010000017.1"/>
</dbReference>
<evidence type="ECO:0000256" key="2">
    <source>
        <dbReference type="ARBA" id="ARBA00022475"/>
    </source>
</evidence>
<evidence type="ECO:0000313" key="17">
    <source>
        <dbReference type="EMBL" id="MFC7090753.1"/>
    </source>
</evidence>
<evidence type="ECO:0000256" key="10">
    <source>
        <dbReference type="ARBA" id="ARBA00029447"/>
    </source>
</evidence>
<keyword evidence="2" id="KW-1003">Cell membrane</keyword>
<feature type="domain" description="PAS" evidence="15">
    <location>
        <begin position="25"/>
        <end position="76"/>
    </location>
</feature>
<dbReference type="Pfam" id="PF08447">
    <property type="entry name" value="PAS_3"/>
    <property type="match status" value="1"/>
</dbReference>
<reference evidence="18" key="1">
    <citation type="journal article" date="2019" name="Int. J. Syst. Evol. Microbiol.">
        <title>The Global Catalogue of Microorganisms (GCM) 10K type strain sequencing project: providing services to taxonomists for standard genome sequencing and annotation.</title>
        <authorList>
            <consortium name="The Broad Institute Genomics Platform"/>
            <consortium name="The Broad Institute Genome Sequencing Center for Infectious Disease"/>
            <person name="Wu L."/>
            <person name="Ma J."/>
        </authorList>
    </citation>
    <scope>NUCLEOTIDE SEQUENCE [LARGE SCALE GENOMIC DNA]</scope>
    <source>
        <strain evidence="18">CGMCC 1.13666</strain>
    </source>
</reference>
<gene>
    <name evidence="17" type="ORF">ACFQH5_14460</name>
</gene>